<accession>A0A367RAT9</accession>
<proteinExistence type="predicted"/>
<organism evidence="2 3">
    <name type="scientific">Nostoc minutum NIES-26</name>
    <dbReference type="NCBI Taxonomy" id="1844469"/>
    <lineage>
        <taxon>Bacteria</taxon>
        <taxon>Bacillati</taxon>
        <taxon>Cyanobacteriota</taxon>
        <taxon>Cyanophyceae</taxon>
        <taxon>Nostocales</taxon>
        <taxon>Nostocaceae</taxon>
        <taxon>Nostoc</taxon>
    </lineage>
</organism>
<evidence type="ECO:0000259" key="1">
    <source>
        <dbReference type="Pfam" id="PF07883"/>
    </source>
</evidence>
<dbReference type="Gene3D" id="2.60.120.10">
    <property type="entry name" value="Jelly Rolls"/>
    <property type="match status" value="1"/>
</dbReference>
<protein>
    <submittedName>
        <fullName evidence="2">Cupin</fullName>
    </submittedName>
</protein>
<dbReference type="PANTHER" id="PTHR36440">
    <property type="entry name" value="PUTATIVE (AFU_ORTHOLOGUE AFUA_8G07350)-RELATED"/>
    <property type="match status" value="1"/>
</dbReference>
<evidence type="ECO:0000313" key="2">
    <source>
        <dbReference type="EMBL" id="RCJ32522.1"/>
    </source>
</evidence>
<feature type="domain" description="Cupin type-2" evidence="1">
    <location>
        <begin position="35"/>
        <end position="102"/>
    </location>
</feature>
<comment type="caution">
    <text evidence="2">The sequence shown here is derived from an EMBL/GenBank/DDBJ whole genome shotgun (WGS) entry which is preliminary data.</text>
</comment>
<dbReference type="InterPro" id="IPR014710">
    <property type="entry name" value="RmlC-like_jellyroll"/>
</dbReference>
<gene>
    <name evidence="2" type="ORF">A6770_18975</name>
</gene>
<dbReference type="InterPro" id="IPR011051">
    <property type="entry name" value="RmlC_Cupin_sf"/>
</dbReference>
<name>A0A367RAT9_9NOSO</name>
<dbReference type="PANTHER" id="PTHR36440:SF1">
    <property type="entry name" value="PUTATIVE (AFU_ORTHOLOGUE AFUA_8G07350)-RELATED"/>
    <property type="match status" value="1"/>
</dbReference>
<dbReference type="InterPro" id="IPR053146">
    <property type="entry name" value="QDO-like"/>
</dbReference>
<evidence type="ECO:0000313" key="3">
    <source>
        <dbReference type="Proteomes" id="UP000252107"/>
    </source>
</evidence>
<dbReference type="SUPFAM" id="SSF51182">
    <property type="entry name" value="RmlC-like cupins"/>
    <property type="match status" value="1"/>
</dbReference>
<dbReference type="InterPro" id="IPR013096">
    <property type="entry name" value="Cupin_2"/>
</dbReference>
<dbReference type="Proteomes" id="UP000252107">
    <property type="component" value="Unassembled WGS sequence"/>
</dbReference>
<dbReference type="EMBL" id="LXQD01000205">
    <property type="protein sequence ID" value="RCJ32522.1"/>
    <property type="molecule type" value="Genomic_DNA"/>
</dbReference>
<reference evidence="2" key="1">
    <citation type="submission" date="2016-04" db="EMBL/GenBank/DDBJ databases">
        <authorList>
            <person name="Tabuchi Yagui T.R."/>
        </authorList>
    </citation>
    <scope>NUCLEOTIDE SEQUENCE [LARGE SCALE GENOMIC DNA]</scope>
    <source>
        <strain evidence="2">NIES-26</strain>
    </source>
</reference>
<keyword evidence="3" id="KW-1185">Reference proteome</keyword>
<dbReference type="AlphaFoldDB" id="A0A367RAT9"/>
<sequence length="184" mass="21024">MFLSKQIIINPVTGDRMTILCSTADSNGEYFKVQFDLPPGAKGSPLHYHGSMHETFEVLRGSLNMELCEKGNRKTLRTGDKVYVYPGMYHSFWNESNDWVTFISEIRPAGNFEQFLKAWYGLAGDRKVNKDGVPTNLLQLALIVQKSDTIVVGQPPFLQKIILNILTKIARILKVERTLVKYWR</sequence>
<dbReference type="Pfam" id="PF07883">
    <property type="entry name" value="Cupin_2"/>
    <property type="match status" value="1"/>
</dbReference>